<dbReference type="OrthoDB" id="6077919at2759"/>
<dbReference type="Pfam" id="PF13843">
    <property type="entry name" value="DDE_Tnp_1_7"/>
    <property type="match status" value="1"/>
</dbReference>
<comment type="caution">
    <text evidence="3">The sequence shown here is derived from an EMBL/GenBank/DDBJ whole genome shotgun (WGS) entry which is preliminary data.</text>
</comment>
<reference evidence="3" key="1">
    <citation type="submission" date="2020-08" db="EMBL/GenBank/DDBJ databases">
        <title>Genome sequencing and assembly of the red palm weevil Rhynchophorus ferrugineus.</title>
        <authorList>
            <person name="Dias G.B."/>
            <person name="Bergman C.M."/>
            <person name="Manee M."/>
        </authorList>
    </citation>
    <scope>NUCLEOTIDE SEQUENCE</scope>
    <source>
        <strain evidence="3">AA-2017</strain>
        <tissue evidence="3">Whole larva</tissue>
    </source>
</reference>
<protein>
    <recommendedName>
        <fullName evidence="2">PiggyBac transposable element-derived protein domain-containing protein</fullName>
    </recommendedName>
</protein>
<dbReference type="AlphaFoldDB" id="A0A834MJU9"/>
<sequence>MEITAAGTLRANKTNSIPPSRELNTPIFGYQKYITILPYVPKSRKVIHLMSSIHHDKEIDSTTRSKQKPAVITFYKQTESGVDVVDNLSIA</sequence>
<evidence type="ECO:0000313" key="3">
    <source>
        <dbReference type="EMBL" id="KAF7285106.1"/>
    </source>
</evidence>
<dbReference type="EMBL" id="JAACXV010000061">
    <property type="protein sequence ID" value="KAF7285106.1"/>
    <property type="molecule type" value="Genomic_DNA"/>
</dbReference>
<name>A0A834MJU9_RHYFE</name>
<gene>
    <name evidence="3" type="ORF">GWI33_011957</name>
</gene>
<evidence type="ECO:0000256" key="1">
    <source>
        <dbReference type="SAM" id="MobiDB-lite"/>
    </source>
</evidence>
<feature type="region of interest" description="Disordered" evidence="1">
    <location>
        <begin position="1"/>
        <end position="21"/>
    </location>
</feature>
<proteinExistence type="predicted"/>
<accession>A0A834MJU9</accession>
<evidence type="ECO:0000259" key="2">
    <source>
        <dbReference type="Pfam" id="PF13843"/>
    </source>
</evidence>
<dbReference type="InterPro" id="IPR029526">
    <property type="entry name" value="PGBD"/>
</dbReference>
<organism evidence="3 4">
    <name type="scientific">Rhynchophorus ferrugineus</name>
    <name type="common">Red palm weevil</name>
    <name type="synonym">Curculio ferrugineus</name>
    <dbReference type="NCBI Taxonomy" id="354439"/>
    <lineage>
        <taxon>Eukaryota</taxon>
        <taxon>Metazoa</taxon>
        <taxon>Ecdysozoa</taxon>
        <taxon>Arthropoda</taxon>
        <taxon>Hexapoda</taxon>
        <taxon>Insecta</taxon>
        <taxon>Pterygota</taxon>
        <taxon>Neoptera</taxon>
        <taxon>Endopterygota</taxon>
        <taxon>Coleoptera</taxon>
        <taxon>Polyphaga</taxon>
        <taxon>Cucujiformia</taxon>
        <taxon>Curculionidae</taxon>
        <taxon>Dryophthorinae</taxon>
        <taxon>Rhynchophorus</taxon>
    </lineage>
</organism>
<feature type="domain" description="PiggyBac transposable element-derived protein" evidence="2">
    <location>
        <begin position="2"/>
        <end position="89"/>
    </location>
</feature>
<dbReference type="Proteomes" id="UP000625711">
    <property type="component" value="Unassembled WGS sequence"/>
</dbReference>
<evidence type="ECO:0000313" key="4">
    <source>
        <dbReference type="Proteomes" id="UP000625711"/>
    </source>
</evidence>
<keyword evidence="4" id="KW-1185">Reference proteome</keyword>